<dbReference type="InterPro" id="IPR055259">
    <property type="entry name" value="YkvP/CgeB_Glyco_trans-like"/>
</dbReference>
<gene>
    <name evidence="2" type="ORF">BXY75_3247</name>
</gene>
<feature type="domain" description="Spore protein YkvP/CgeB glycosyl transferase-like" evidence="1">
    <location>
        <begin position="254"/>
        <end position="374"/>
    </location>
</feature>
<keyword evidence="3" id="KW-1185">Reference proteome</keyword>
<evidence type="ECO:0000313" key="3">
    <source>
        <dbReference type="Proteomes" id="UP000271339"/>
    </source>
</evidence>
<keyword evidence="2" id="KW-0808">Transferase</keyword>
<evidence type="ECO:0000259" key="1">
    <source>
        <dbReference type="Pfam" id="PF13524"/>
    </source>
</evidence>
<dbReference type="GO" id="GO:0016740">
    <property type="term" value="F:transferase activity"/>
    <property type="evidence" value="ECO:0007669"/>
    <property type="project" value="UniProtKB-KW"/>
</dbReference>
<accession>A0A3L9Y8N6</accession>
<sequence>MKILLVGEYSRLHNTLKEGLITLGHEVTIIGDGDEFKNFPVDLSIRPKTFDLPFFSFLRKGFYKVFKTDLAIWEKGLRFYFHLSKLKGFDVVQLINEKPIKTTPRFERYLLKKLFQQNKSTFLLSCGIDIISVEFMLRKKFRYSQMDPYFENPKLKPEYQYILDYDNPQHRKTHNLVFDHIKGVIASDMDYKLPLEGHPKFLGLVPNPVNCSKLKYVPQQLQKEIVIFLGINRFTYHKKGIPLFEEALVIIQKKYKERVKIITAESLPYEEYIERYNEAHIILDQVYAYDQGYNALEAMAKGKVVFTGAEQEFLDEYRLKEDEVCINALPNAIKIAEKISMLIDNPEMLQPIGQAARLFIEREHDHKMIAKRYLEKWS</sequence>
<dbReference type="RefSeq" id="WP_121908774.1">
    <property type="nucleotide sequence ID" value="NZ_REFC01000016.1"/>
</dbReference>
<name>A0A3L9Y8N6_9FLAO</name>
<proteinExistence type="predicted"/>
<dbReference type="OrthoDB" id="6638088at2"/>
<dbReference type="SUPFAM" id="SSF53756">
    <property type="entry name" value="UDP-Glycosyltransferase/glycogen phosphorylase"/>
    <property type="match status" value="1"/>
</dbReference>
<protein>
    <submittedName>
        <fullName evidence="2">Glycosyltransferase involved in cell wall biosynthesis</fullName>
    </submittedName>
</protein>
<dbReference type="Proteomes" id="UP000271339">
    <property type="component" value="Unassembled WGS sequence"/>
</dbReference>
<dbReference type="Gene3D" id="3.40.50.2000">
    <property type="entry name" value="Glycogen Phosphorylase B"/>
    <property type="match status" value="1"/>
</dbReference>
<dbReference type="AlphaFoldDB" id="A0A3L9Y8N6"/>
<reference evidence="2 3" key="1">
    <citation type="submission" date="2018-10" db="EMBL/GenBank/DDBJ databases">
        <title>Genomic Encyclopedia of Archaeal and Bacterial Type Strains, Phase II (KMG-II): from individual species to whole genera.</title>
        <authorList>
            <person name="Goeker M."/>
        </authorList>
    </citation>
    <scope>NUCLEOTIDE SEQUENCE [LARGE SCALE GENOMIC DNA]</scope>
    <source>
        <strain evidence="2 3">DSM 23424</strain>
    </source>
</reference>
<organism evidence="2 3">
    <name type="scientific">Ulvibacter antarcticus</name>
    <dbReference type="NCBI Taxonomy" id="442714"/>
    <lineage>
        <taxon>Bacteria</taxon>
        <taxon>Pseudomonadati</taxon>
        <taxon>Bacteroidota</taxon>
        <taxon>Flavobacteriia</taxon>
        <taxon>Flavobacteriales</taxon>
        <taxon>Flavobacteriaceae</taxon>
        <taxon>Ulvibacter</taxon>
    </lineage>
</organism>
<dbReference type="Pfam" id="PF13524">
    <property type="entry name" value="Glyco_trans_1_2"/>
    <property type="match status" value="1"/>
</dbReference>
<evidence type="ECO:0000313" key="2">
    <source>
        <dbReference type="EMBL" id="RMA56734.1"/>
    </source>
</evidence>
<dbReference type="EMBL" id="REFC01000016">
    <property type="protein sequence ID" value="RMA56734.1"/>
    <property type="molecule type" value="Genomic_DNA"/>
</dbReference>
<comment type="caution">
    <text evidence="2">The sequence shown here is derived from an EMBL/GenBank/DDBJ whole genome shotgun (WGS) entry which is preliminary data.</text>
</comment>